<proteinExistence type="predicted"/>
<dbReference type="EMBL" id="GEDG01019475">
    <property type="protein sequence ID" value="JAP19911.1"/>
    <property type="molecule type" value="Transcribed_RNA"/>
</dbReference>
<sequence length="80" mass="9082">SLHSNPSCHETLHLCKLLVQVGNITHIAISSKDPKYKISFESPAIKIIHRHVVREELFFWPSRPTCSKGRAFLLAIQTCT</sequence>
<evidence type="ECO:0000313" key="1">
    <source>
        <dbReference type="EMBL" id="JAP19911.1"/>
    </source>
</evidence>
<feature type="non-terminal residue" evidence="1">
    <location>
        <position position="1"/>
    </location>
</feature>
<protein>
    <submittedName>
        <fullName evidence="1">Putative ovule protein</fullName>
    </submittedName>
</protein>
<name>A0A0V0HII1_SOLCH</name>
<reference evidence="1" key="1">
    <citation type="submission" date="2015-12" db="EMBL/GenBank/DDBJ databases">
        <title>Gene expression during late stages of embryo sac development: a critical building block for successful pollen-pistil interactions.</title>
        <authorList>
            <person name="Liu Y."/>
            <person name="Joly V."/>
            <person name="Sabar M."/>
            <person name="Matton D.P."/>
        </authorList>
    </citation>
    <scope>NUCLEOTIDE SEQUENCE</scope>
</reference>
<dbReference type="AlphaFoldDB" id="A0A0V0HII1"/>
<organism evidence="1">
    <name type="scientific">Solanum chacoense</name>
    <name type="common">Chaco potato</name>
    <dbReference type="NCBI Taxonomy" id="4108"/>
    <lineage>
        <taxon>Eukaryota</taxon>
        <taxon>Viridiplantae</taxon>
        <taxon>Streptophyta</taxon>
        <taxon>Embryophyta</taxon>
        <taxon>Tracheophyta</taxon>
        <taxon>Spermatophyta</taxon>
        <taxon>Magnoliopsida</taxon>
        <taxon>eudicotyledons</taxon>
        <taxon>Gunneridae</taxon>
        <taxon>Pentapetalae</taxon>
        <taxon>asterids</taxon>
        <taxon>lamiids</taxon>
        <taxon>Solanales</taxon>
        <taxon>Solanaceae</taxon>
        <taxon>Solanoideae</taxon>
        <taxon>Solaneae</taxon>
        <taxon>Solanum</taxon>
    </lineage>
</organism>
<accession>A0A0V0HII1</accession>